<dbReference type="InterPro" id="IPR011856">
    <property type="entry name" value="tRNA_endonuc-like_dom_sf"/>
</dbReference>
<sequence length="119" mass="13368">MVNLRGQLGEEAAADYLQAQGYVVVARNWRSRFGEIDIIARDGKTLAFIEVKTRSRQRGKFGTPLDAITPDKVRRLSWLAIDFSARYNLNVPIRLDVVTVAGQGELELIKGIEPVDINR</sequence>
<dbReference type="NCBIfam" id="NF009150">
    <property type="entry name" value="PRK12497.1-3"/>
    <property type="match status" value="1"/>
</dbReference>
<dbReference type="PANTHER" id="PTHR34039:SF1">
    <property type="entry name" value="UPF0102 PROTEIN YRAN"/>
    <property type="match status" value="1"/>
</dbReference>
<dbReference type="Proteomes" id="UP000178085">
    <property type="component" value="Unassembled WGS sequence"/>
</dbReference>
<organism evidence="3 4">
    <name type="scientific">candidate division Kazan bacterium RIFCSPLOWO2_01_FULL_45_19</name>
    <dbReference type="NCBI Taxonomy" id="1798538"/>
    <lineage>
        <taxon>Bacteria</taxon>
        <taxon>Bacteria division Kazan-3B-28</taxon>
    </lineage>
</organism>
<dbReference type="Gene3D" id="3.40.1350.10">
    <property type="match status" value="1"/>
</dbReference>
<dbReference type="InterPro" id="IPR011335">
    <property type="entry name" value="Restrct_endonuc-II-like"/>
</dbReference>
<dbReference type="AlphaFoldDB" id="A0A1F4NQG7"/>
<gene>
    <name evidence="3" type="ORF">A3K51_02300</name>
</gene>
<evidence type="ECO:0000256" key="1">
    <source>
        <dbReference type="ARBA" id="ARBA00006738"/>
    </source>
</evidence>
<evidence type="ECO:0000256" key="2">
    <source>
        <dbReference type="HAMAP-Rule" id="MF_00048"/>
    </source>
</evidence>
<name>A0A1F4NQG7_UNCK3</name>
<dbReference type="Pfam" id="PF02021">
    <property type="entry name" value="UPF0102"/>
    <property type="match status" value="1"/>
</dbReference>
<dbReference type="InterPro" id="IPR003509">
    <property type="entry name" value="UPF0102_YraN-like"/>
</dbReference>
<reference evidence="3 4" key="1">
    <citation type="journal article" date="2016" name="Nat. Commun.">
        <title>Thousands of microbial genomes shed light on interconnected biogeochemical processes in an aquifer system.</title>
        <authorList>
            <person name="Anantharaman K."/>
            <person name="Brown C.T."/>
            <person name="Hug L.A."/>
            <person name="Sharon I."/>
            <person name="Castelle C.J."/>
            <person name="Probst A.J."/>
            <person name="Thomas B.C."/>
            <person name="Singh A."/>
            <person name="Wilkins M.J."/>
            <person name="Karaoz U."/>
            <person name="Brodie E.L."/>
            <person name="Williams K.H."/>
            <person name="Hubbard S.S."/>
            <person name="Banfield J.F."/>
        </authorList>
    </citation>
    <scope>NUCLEOTIDE SEQUENCE [LARGE SCALE GENOMIC DNA]</scope>
</reference>
<dbReference type="GO" id="GO:0003676">
    <property type="term" value="F:nucleic acid binding"/>
    <property type="evidence" value="ECO:0007669"/>
    <property type="project" value="InterPro"/>
</dbReference>
<dbReference type="CDD" id="cd20736">
    <property type="entry name" value="PoNe_Nuclease"/>
    <property type="match status" value="1"/>
</dbReference>
<comment type="similarity">
    <text evidence="1 2">Belongs to the UPF0102 family.</text>
</comment>
<proteinExistence type="inferred from homology"/>
<protein>
    <recommendedName>
        <fullName evidence="2">UPF0102 protein A3K51_02300</fullName>
    </recommendedName>
</protein>
<dbReference type="EMBL" id="METD01000001">
    <property type="protein sequence ID" value="OGB73650.1"/>
    <property type="molecule type" value="Genomic_DNA"/>
</dbReference>
<evidence type="ECO:0000313" key="4">
    <source>
        <dbReference type="Proteomes" id="UP000178085"/>
    </source>
</evidence>
<dbReference type="PANTHER" id="PTHR34039">
    <property type="entry name" value="UPF0102 PROTEIN YRAN"/>
    <property type="match status" value="1"/>
</dbReference>
<accession>A0A1F4NQG7</accession>
<comment type="caution">
    <text evidence="3">The sequence shown here is derived from an EMBL/GenBank/DDBJ whole genome shotgun (WGS) entry which is preliminary data.</text>
</comment>
<dbReference type="HAMAP" id="MF_00048">
    <property type="entry name" value="UPF0102"/>
    <property type="match status" value="1"/>
</dbReference>
<evidence type="ECO:0000313" key="3">
    <source>
        <dbReference type="EMBL" id="OGB73650.1"/>
    </source>
</evidence>
<dbReference type="SUPFAM" id="SSF52980">
    <property type="entry name" value="Restriction endonuclease-like"/>
    <property type="match status" value="1"/>
</dbReference>